<evidence type="ECO:0000256" key="1">
    <source>
        <dbReference type="SAM" id="MobiDB-lite"/>
    </source>
</evidence>
<protein>
    <submittedName>
        <fullName evidence="2">Uncharacterized protein</fullName>
    </submittedName>
</protein>
<evidence type="ECO:0000313" key="3">
    <source>
        <dbReference type="Proteomes" id="UP000296049"/>
    </source>
</evidence>
<accession>R0LIS5</accession>
<sequence length="279" mass="31520">MNNLDNWNTKGSPLVKSKLVVFDGLTSCPVRDIFNMRLSSESKLMYTFGVNSNEEDSLSHFPSGPVFPNEEQGAEVEEDGYQSTAVPDVTAGRAAKAPEQIKLALLSDRSSLQTCSWMGRTGLPSLRLLGAFLPDRTASSGIKRIHIQKPQRQHSLNFQWSSILVSLRHRQPAQQHRPSHPHPSADGDCFHQLLPQDSDHKHLCQEQPKTAGEVDDHSKTYACCCHERMLAQLDKLTIRWALQDSSQFHKHKTSTLQSKFQLEAKLRVHEEEIVKKKLH</sequence>
<name>R0LIS5_ANAPL</name>
<reference evidence="3" key="1">
    <citation type="journal article" date="2013" name="Nat. Genet.">
        <title>The duck genome and transcriptome provide insight into an avian influenza virus reservoir species.</title>
        <authorList>
            <person name="Huang Y."/>
            <person name="Li Y."/>
            <person name="Burt D.W."/>
            <person name="Chen H."/>
            <person name="Zhang Y."/>
            <person name="Qian W."/>
            <person name="Kim H."/>
            <person name="Gan S."/>
            <person name="Zhao Y."/>
            <person name="Li J."/>
            <person name="Yi K."/>
            <person name="Feng H."/>
            <person name="Zhu P."/>
            <person name="Li B."/>
            <person name="Liu Q."/>
            <person name="Fairley S."/>
            <person name="Magor K.E."/>
            <person name="Du Z."/>
            <person name="Hu X."/>
            <person name="Goodman L."/>
            <person name="Tafer H."/>
            <person name="Vignal A."/>
            <person name="Lee T."/>
            <person name="Kim K.W."/>
            <person name="Sheng Z."/>
            <person name="An Y."/>
            <person name="Searle S."/>
            <person name="Herrero J."/>
            <person name="Groenen M.A."/>
            <person name="Crooijmans R.P."/>
            <person name="Faraut T."/>
            <person name="Cai Q."/>
            <person name="Webster R.G."/>
            <person name="Aldridge J.R."/>
            <person name="Warren W.C."/>
            <person name="Bartschat S."/>
            <person name="Kehr S."/>
            <person name="Marz M."/>
            <person name="Stadler P.F."/>
            <person name="Smith J."/>
            <person name="Kraus R.H."/>
            <person name="Zhao Y."/>
            <person name="Ren L."/>
            <person name="Fei J."/>
            <person name="Morisson M."/>
            <person name="Kaiser P."/>
            <person name="Griffin D.K."/>
            <person name="Rao M."/>
            <person name="Pitel F."/>
            <person name="Wang J."/>
            <person name="Li N."/>
        </authorList>
    </citation>
    <scope>NUCLEOTIDE SEQUENCE [LARGE SCALE GENOMIC DNA]</scope>
</reference>
<gene>
    <name evidence="2" type="ORF">Anapl_13662</name>
</gene>
<dbReference type="Proteomes" id="UP000296049">
    <property type="component" value="Unassembled WGS sequence"/>
</dbReference>
<keyword evidence="3" id="KW-1185">Reference proteome</keyword>
<feature type="region of interest" description="Disordered" evidence="1">
    <location>
        <begin position="169"/>
        <end position="192"/>
    </location>
</feature>
<dbReference type="AlphaFoldDB" id="R0LIS5"/>
<proteinExistence type="predicted"/>
<dbReference type="EMBL" id="KB742679">
    <property type="protein sequence ID" value="EOB05594.1"/>
    <property type="molecule type" value="Genomic_DNA"/>
</dbReference>
<evidence type="ECO:0000313" key="2">
    <source>
        <dbReference type="EMBL" id="EOB05594.1"/>
    </source>
</evidence>
<organism evidence="2 3">
    <name type="scientific">Anas platyrhynchos</name>
    <name type="common">Mallard</name>
    <name type="synonym">Anas boschas</name>
    <dbReference type="NCBI Taxonomy" id="8839"/>
    <lineage>
        <taxon>Eukaryota</taxon>
        <taxon>Metazoa</taxon>
        <taxon>Chordata</taxon>
        <taxon>Craniata</taxon>
        <taxon>Vertebrata</taxon>
        <taxon>Euteleostomi</taxon>
        <taxon>Archelosauria</taxon>
        <taxon>Archosauria</taxon>
        <taxon>Dinosauria</taxon>
        <taxon>Saurischia</taxon>
        <taxon>Theropoda</taxon>
        <taxon>Coelurosauria</taxon>
        <taxon>Aves</taxon>
        <taxon>Neognathae</taxon>
        <taxon>Galloanserae</taxon>
        <taxon>Anseriformes</taxon>
        <taxon>Anatidae</taxon>
        <taxon>Anatinae</taxon>
        <taxon>Anas</taxon>
    </lineage>
</organism>